<sequence>MEDQYPSTNLYDGPSDDDLKRIEDEFGDYLN</sequence>
<proteinExistence type="predicted"/>
<gene>
    <name evidence="2" type="ORF">METZ01_LOCUS223743</name>
</gene>
<evidence type="ECO:0000256" key="1">
    <source>
        <dbReference type="SAM" id="MobiDB-lite"/>
    </source>
</evidence>
<dbReference type="AlphaFoldDB" id="A0A382G7K5"/>
<name>A0A382G7K5_9ZZZZ</name>
<reference evidence="2" key="1">
    <citation type="submission" date="2018-05" db="EMBL/GenBank/DDBJ databases">
        <authorList>
            <person name="Lanie J.A."/>
            <person name="Ng W.-L."/>
            <person name="Kazmierczak K.M."/>
            <person name="Andrzejewski T.M."/>
            <person name="Davidsen T.M."/>
            <person name="Wayne K.J."/>
            <person name="Tettelin H."/>
            <person name="Glass J.I."/>
            <person name="Rusch D."/>
            <person name="Podicherti R."/>
            <person name="Tsui H.-C.T."/>
            <person name="Winkler M.E."/>
        </authorList>
    </citation>
    <scope>NUCLEOTIDE SEQUENCE</scope>
</reference>
<organism evidence="2">
    <name type="scientific">marine metagenome</name>
    <dbReference type="NCBI Taxonomy" id="408172"/>
    <lineage>
        <taxon>unclassified sequences</taxon>
        <taxon>metagenomes</taxon>
        <taxon>ecological metagenomes</taxon>
    </lineage>
</organism>
<evidence type="ECO:0000313" key="2">
    <source>
        <dbReference type="EMBL" id="SVB70889.1"/>
    </source>
</evidence>
<feature type="compositionally biased region" description="Polar residues" evidence="1">
    <location>
        <begin position="1"/>
        <end position="10"/>
    </location>
</feature>
<accession>A0A382G7K5</accession>
<dbReference type="EMBL" id="UINC01053857">
    <property type="protein sequence ID" value="SVB70889.1"/>
    <property type="molecule type" value="Genomic_DNA"/>
</dbReference>
<feature type="region of interest" description="Disordered" evidence="1">
    <location>
        <begin position="1"/>
        <end position="31"/>
    </location>
</feature>
<protein>
    <submittedName>
        <fullName evidence="2">Uncharacterized protein</fullName>
    </submittedName>
</protein>